<dbReference type="GeneID" id="113798114"/>
<keyword evidence="2" id="KW-1185">Reference proteome</keyword>
<dbReference type="InParanoid" id="A0A6P6YHT0"/>
<feature type="domain" description="KATNIP" evidence="1">
    <location>
        <begin position="166"/>
        <end position="226"/>
    </location>
</feature>
<organism evidence="2 3">
    <name type="scientific">Dermatophagoides pteronyssinus</name>
    <name type="common">European house dust mite</name>
    <dbReference type="NCBI Taxonomy" id="6956"/>
    <lineage>
        <taxon>Eukaryota</taxon>
        <taxon>Metazoa</taxon>
        <taxon>Ecdysozoa</taxon>
        <taxon>Arthropoda</taxon>
        <taxon>Chelicerata</taxon>
        <taxon>Arachnida</taxon>
        <taxon>Acari</taxon>
        <taxon>Acariformes</taxon>
        <taxon>Sarcoptiformes</taxon>
        <taxon>Astigmata</taxon>
        <taxon>Psoroptidia</taxon>
        <taxon>Analgoidea</taxon>
        <taxon>Pyroglyphidae</taxon>
        <taxon>Dermatophagoidinae</taxon>
        <taxon>Dermatophagoides</taxon>
    </lineage>
</organism>
<accession>A0A6P6YHT0</accession>
<proteinExistence type="predicted"/>
<evidence type="ECO:0000259" key="1">
    <source>
        <dbReference type="Pfam" id="PF14652"/>
    </source>
</evidence>
<dbReference type="InterPro" id="IPR026704">
    <property type="entry name" value="KATNIP"/>
</dbReference>
<dbReference type="OrthoDB" id="304622at2759"/>
<dbReference type="RefSeq" id="XP_027204404.1">
    <property type="nucleotide sequence ID" value="XM_027348603.1"/>
</dbReference>
<dbReference type="Pfam" id="PF14652">
    <property type="entry name" value="DUF4457"/>
    <property type="match status" value="2"/>
</dbReference>
<feature type="domain" description="KATNIP" evidence="1">
    <location>
        <begin position="239"/>
        <end position="352"/>
    </location>
</feature>
<evidence type="ECO:0000313" key="3">
    <source>
        <dbReference type="RefSeq" id="XP_027204404.1"/>
    </source>
</evidence>
<sequence length="369" mass="43329">MPFPSSNGFINEQSNIIITTTEIDDNENDRQQQHQIPSWLLEFHHDIHPLRNKSRPSSDNNITTNRPKWFEELSQKRRMSDIADFKYKKESLRESVVNQNGDSITDHYSKFEDNDTTIKDYKQPIDTEDISKTFEHSFDYNFKMKTPSKSAGVIDIHDDNLLSFTSATFKSIENLKLDEKTKIIEDCIIPEMPTGIELCLILMENWGDQNFIGLNGIEILDRFGNRPSIENVFLKNDENRKEYNDLYKLIDNVYRTHDDSHIWQCRFDEKKALPIRIIFRFEKPTTIALIRIWNYNKSRIHSYRGVKYAKVKLDEQTIFCGEIAKACGDLTGTLENFGDTILFTTDEEVLEHISHFDISFQELLMEQMN</sequence>
<name>A0A6P6YHT0_DERPT</name>
<evidence type="ECO:0000313" key="2">
    <source>
        <dbReference type="Proteomes" id="UP000515146"/>
    </source>
</evidence>
<dbReference type="PANTHER" id="PTHR21534:SF0">
    <property type="entry name" value="KATANIN-INTERACTING PROTEIN"/>
    <property type="match status" value="1"/>
</dbReference>
<dbReference type="AlphaFoldDB" id="A0A6P6YHT0"/>
<dbReference type="Proteomes" id="UP000515146">
    <property type="component" value="Unplaced"/>
</dbReference>
<protein>
    <submittedName>
        <fullName evidence="3">Protein KIAA0556 homolog</fullName>
    </submittedName>
</protein>
<dbReference type="PANTHER" id="PTHR21534">
    <property type="entry name" value="KATANIN-INTERACTING PROTEIN"/>
    <property type="match status" value="1"/>
</dbReference>
<dbReference type="InterPro" id="IPR027859">
    <property type="entry name" value="KATNIP_dom"/>
</dbReference>
<gene>
    <name evidence="3" type="primary">LOC113798114</name>
</gene>
<reference evidence="3" key="1">
    <citation type="submission" date="2025-08" db="UniProtKB">
        <authorList>
            <consortium name="RefSeq"/>
        </authorList>
    </citation>
    <scope>IDENTIFICATION</scope>
    <source>
        <strain evidence="3">Airmid</strain>
    </source>
</reference>
<dbReference type="KEGG" id="dpte:113798114"/>